<comment type="caution">
    <text evidence="1">The sequence shown here is derived from an EMBL/GenBank/DDBJ whole genome shotgun (WGS) entry which is preliminary data.</text>
</comment>
<keyword evidence="2" id="KW-1185">Reference proteome</keyword>
<dbReference type="OrthoDB" id="2200190at2"/>
<accession>A0A429ZST0</accession>
<proteinExistence type="predicted"/>
<sequence>MAQERELQQLLKKFIRLLKKEKKALIKDEGTKIMAIVEEKKAFVELLSEFKSGTSELSMTLIQEIQELQTDNLLLTEQTLSYQEAFLSAISASVKDVNPTYSRQGNIQGPKDISLVNQQF</sequence>
<dbReference type="Proteomes" id="UP000287239">
    <property type="component" value="Unassembled WGS sequence"/>
</dbReference>
<protein>
    <recommendedName>
        <fullName evidence="3">Flagellar protein FlgN</fullName>
    </recommendedName>
</protein>
<dbReference type="EMBL" id="NGJU01000005">
    <property type="protein sequence ID" value="RST96783.1"/>
    <property type="molecule type" value="Genomic_DNA"/>
</dbReference>
<evidence type="ECO:0000313" key="1">
    <source>
        <dbReference type="EMBL" id="RST96783.1"/>
    </source>
</evidence>
<dbReference type="AlphaFoldDB" id="A0A429ZST0"/>
<reference evidence="1 2" key="1">
    <citation type="submission" date="2017-05" db="EMBL/GenBank/DDBJ databases">
        <title>Vagococcus spp. assemblies.</title>
        <authorList>
            <person name="Gulvik C.A."/>
        </authorList>
    </citation>
    <scope>NUCLEOTIDE SEQUENCE [LARGE SCALE GENOMIC DNA]</scope>
    <source>
        <strain evidence="1 2">NCFB 2777</strain>
    </source>
</reference>
<dbReference type="RefSeq" id="WP_126778742.1">
    <property type="nucleotide sequence ID" value="NZ_CAUQJP010000088.1"/>
</dbReference>
<evidence type="ECO:0000313" key="2">
    <source>
        <dbReference type="Proteomes" id="UP000287239"/>
    </source>
</evidence>
<organism evidence="1 2">
    <name type="scientific">Vagococcus salmoninarum</name>
    <dbReference type="NCBI Taxonomy" id="2739"/>
    <lineage>
        <taxon>Bacteria</taxon>
        <taxon>Bacillati</taxon>
        <taxon>Bacillota</taxon>
        <taxon>Bacilli</taxon>
        <taxon>Lactobacillales</taxon>
        <taxon>Enterococcaceae</taxon>
        <taxon>Vagococcus</taxon>
    </lineage>
</organism>
<dbReference type="GeneID" id="98567562"/>
<evidence type="ECO:0008006" key="3">
    <source>
        <dbReference type="Google" id="ProtNLM"/>
    </source>
</evidence>
<name>A0A429ZST0_9ENTE</name>
<gene>
    <name evidence="1" type="ORF">CBF35_04210</name>
</gene>